<sequence length="242" mass="26066">MGLTMQASSLVLAGRLTEARALLEEALDWTQGIHNHIGRSWSWLILAVVELHADQPVAAEEALRRVLEVGLGLQVPDLQIGGLIGMAALLAQQGRPTQALEYWSAAETLQAARNYNAGLMRMMSLFWMAPLLARQQEPELARAVQAGQSLDVTALIGELVATGIPDEHLRPPVVRVRTPFALTPRETQVLGLLAQGLSNKQIAAQLGSGVYTVNDQVKAVFSKLGVSNRAAATRYALEHGLG</sequence>
<dbReference type="EMBL" id="JBHLYR010000010">
    <property type="protein sequence ID" value="MFB9990923.1"/>
    <property type="molecule type" value="Genomic_DNA"/>
</dbReference>
<dbReference type="PRINTS" id="PR00038">
    <property type="entry name" value="HTHLUXR"/>
</dbReference>
<dbReference type="SUPFAM" id="SSF46894">
    <property type="entry name" value="C-terminal effector domain of the bipartite response regulators"/>
    <property type="match status" value="1"/>
</dbReference>
<reference evidence="5 6" key="1">
    <citation type="submission" date="2024-09" db="EMBL/GenBank/DDBJ databases">
        <authorList>
            <person name="Sun Q."/>
            <person name="Mori K."/>
        </authorList>
    </citation>
    <scope>NUCLEOTIDE SEQUENCE [LARGE SCALE GENOMIC DNA]</scope>
    <source>
        <strain evidence="5 6">JCM 13503</strain>
    </source>
</reference>
<accession>A0ABV6AXL9</accession>
<dbReference type="CDD" id="cd06170">
    <property type="entry name" value="LuxR_C_like"/>
    <property type="match status" value="1"/>
</dbReference>
<dbReference type="PROSITE" id="PS50043">
    <property type="entry name" value="HTH_LUXR_2"/>
    <property type="match status" value="1"/>
</dbReference>
<organism evidence="5 6">
    <name type="scientific">Deinococcus oregonensis</name>
    <dbReference type="NCBI Taxonomy" id="1805970"/>
    <lineage>
        <taxon>Bacteria</taxon>
        <taxon>Thermotogati</taxon>
        <taxon>Deinococcota</taxon>
        <taxon>Deinococci</taxon>
        <taxon>Deinococcales</taxon>
        <taxon>Deinococcaceae</taxon>
        <taxon>Deinococcus</taxon>
    </lineage>
</organism>
<evidence type="ECO:0000313" key="5">
    <source>
        <dbReference type="EMBL" id="MFB9990923.1"/>
    </source>
</evidence>
<dbReference type="SUPFAM" id="SSF48452">
    <property type="entry name" value="TPR-like"/>
    <property type="match status" value="1"/>
</dbReference>
<dbReference type="PANTHER" id="PTHR44688">
    <property type="entry name" value="DNA-BINDING TRANSCRIPTIONAL ACTIVATOR DEVR_DOSR"/>
    <property type="match status" value="1"/>
</dbReference>
<dbReference type="SMART" id="SM00421">
    <property type="entry name" value="HTH_LUXR"/>
    <property type="match status" value="1"/>
</dbReference>
<evidence type="ECO:0000313" key="6">
    <source>
        <dbReference type="Proteomes" id="UP001589733"/>
    </source>
</evidence>
<evidence type="ECO:0000256" key="1">
    <source>
        <dbReference type="ARBA" id="ARBA00023015"/>
    </source>
</evidence>
<dbReference type="RefSeq" id="WP_380005426.1">
    <property type="nucleotide sequence ID" value="NZ_JBHLYR010000010.1"/>
</dbReference>
<keyword evidence="1" id="KW-0805">Transcription regulation</keyword>
<evidence type="ECO:0000256" key="2">
    <source>
        <dbReference type="ARBA" id="ARBA00023125"/>
    </source>
</evidence>
<protein>
    <submittedName>
        <fullName evidence="5">LuxR C-terminal-related transcriptional regulator</fullName>
    </submittedName>
</protein>
<dbReference type="InterPro" id="IPR016032">
    <property type="entry name" value="Sig_transdc_resp-reg_C-effctor"/>
</dbReference>
<dbReference type="Gene3D" id="1.10.10.10">
    <property type="entry name" value="Winged helix-like DNA-binding domain superfamily/Winged helix DNA-binding domain"/>
    <property type="match status" value="1"/>
</dbReference>
<comment type="caution">
    <text evidence="5">The sequence shown here is derived from an EMBL/GenBank/DDBJ whole genome shotgun (WGS) entry which is preliminary data.</text>
</comment>
<dbReference type="Gene3D" id="1.25.40.10">
    <property type="entry name" value="Tetratricopeptide repeat domain"/>
    <property type="match status" value="1"/>
</dbReference>
<gene>
    <name evidence="5" type="ORF">ACFFLM_02860</name>
</gene>
<proteinExistence type="predicted"/>
<keyword evidence="2" id="KW-0238">DNA-binding</keyword>
<dbReference type="InterPro" id="IPR011717">
    <property type="entry name" value="TPR-4"/>
</dbReference>
<evidence type="ECO:0000256" key="3">
    <source>
        <dbReference type="ARBA" id="ARBA00023163"/>
    </source>
</evidence>
<dbReference type="InterPro" id="IPR000792">
    <property type="entry name" value="Tscrpt_reg_LuxR_C"/>
</dbReference>
<dbReference type="Pfam" id="PF00196">
    <property type="entry name" value="GerE"/>
    <property type="match status" value="1"/>
</dbReference>
<dbReference type="Pfam" id="PF13424">
    <property type="entry name" value="TPR_12"/>
    <property type="match status" value="1"/>
</dbReference>
<dbReference type="Proteomes" id="UP001589733">
    <property type="component" value="Unassembled WGS sequence"/>
</dbReference>
<dbReference type="Pfam" id="PF07721">
    <property type="entry name" value="TPR_4"/>
    <property type="match status" value="1"/>
</dbReference>
<dbReference type="PANTHER" id="PTHR44688:SF16">
    <property type="entry name" value="DNA-BINDING TRANSCRIPTIONAL ACTIVATOR DEVR_DOSR"/>
    <property type="match status" value="1"/>
</dbReference>
<name>A0ABV6AXL9_9DEIO</name>
<dbReference type="InterPro" id="IPR036388">
    <property type="entry name" value="WH-like_DNA-bd_sf"/>
</dbReference>
<feature type="domain" description="HTH luxR-type" evidence="4">
    <location>
        <begin position="175"/>
        <end position="240"/>
    </location>
</feature>
<keyword evidence="3" id="KW-0804">Transcription</keyword>
<evidence type="ECO:0000259" key="4">
    <source>
        <dbReference type="PROSITE" id="PS50043"/>
    </source>
</evidence>
<dbReference type="InterPro" id="IPR011990">
    <property type="entry name" value="TPR-like_helical_dom_sf"/>
</dbReference>
<keyword evidence="6" id="KW-1185">Reference proteome</keyword>